<name>A0A387BRW1_9LACT</name>
<dbReference type="KEGG" id="lact:D7I46_08925"/>
<organism evidence="2 3">
    <name type="scientific">Lactococcus allomyrinae</name>
    <dbReference type="NCBI Taxonomy" id="2419773"/>
    <lineage>
        <taxon>Bacteria</taxon>
        <taxon>Bacillati</taxon>
        <taxon>Bacillota</taxon>
        <taxon>Bacilli</taxon>
        <taxon>Lactobacillales</taxon>
        <taxon>Streptococcaceae</taxon>
        <taxon>Lactococcus</taxon>
    </lineage>
</organism>
<dbReference type="Proteomes" id="UP000269374">
    <property type="component" value="Chromosome"/>
</dbReference>
<keyword evidence="1" id="KW-1133">Transmembrane helix</keyword>
<proteinExistence type="predicted"/>
<gene>
    <name evidence="2" type="ORF">D7I46_08925</name>
</gene>
<dbReference type="RefSeq" id="WP_120772585.1">
    <property type="nucleotide sequence ID" value="NZ_CP032627.1"/>
</dbReference>
<evidence type="ECO:0000313" key="3">
    <source>
        <dbReference type="Proteomes" id="UP000269374"/>
    </source>
</evidence>
<dbReference type="AlphaFoldDB" id="A0A387BRW1"/>
<protein>
    <submittedName>
        <fullName evidence="2">Uncharacterized protein</fullName>
    </submittedName>
</protein>
<sequence>MFKISHYFLFEVYQKAINKSKAFEQANERTIVEETANKDLIYCQKVLTLLEHLEDNKQKSETFYGQFEKQIIRRRQLKIFVLGILLLAAIVVGGELAHLPLVFLVFLIITLMSLYIILMGMSLRKFIKKSIIEQVDKKQRKTLEIGTKKLEDERKGFKRELASFDRIPTKYQSAAALHHLIRYFERGEAQSLEEALYFLGMDEKNKTFINSSDIF</sequence>
<evidence type="ECO:0000313" key="2">
    <source>
        <dbReference type="EMBL" id="AYG01211.1"/>
    </source>
</evidence>
<keyword evidence="1" id="KW-0812">Transmembrane</keyword>
<feature type="transmembrane region" description="Helical" evidence="1">
    <location>
        <begin position="79"/>
        <end position="97"/>
    </location>
</feature>
<dbReference type="OrthoDB" id="2241981at2"/>
<feature type="transmembrane region" description="Helical" evidence="1">
    <location>
        <begin position="103"/>
        <end position="123"/>
    </location>
</feature>
<evidence type="ECO:0000256" key="1">
    <source>
        <dbReference type="SAM" id="Phobius"/>
    </source>
</evidence>
<keyword evidence="3" id="KW-1185">Reference proteome</keyword>
<dbReference type="EMBL" id="CP032627">
    <property type="protein sequence ID" value="AYG01211.1"/>
    <property type="molecule type" value="Genomic_DNA"/>
</dbReference>
<reference evidence="2 3" key="1">
    <citation type="submission" date="2018-09" db="EMBL/GenBank/DDBJ databases">
        <title>Genome sequencing of strain 1JSPR-7.</title>
        <authorList>
            <person name="Heo J."/>
            <person name="Kim S.-J."/>
            <person name="Kwon S.-W."/>
        </authorList>
    </citation>
    <scope>NUCLEOTIDE SEQUENCE [LARGE SCALE GENOMIC DNA]</scope>
    <source>
        <strain evidence="2 3">1JSPR-7</strain>
    </source>
</reference>
<keyword evidence="1" id="KW-0472">Membrane</keyword>
<accession>A0A387BRW1</accession>